<dbReference type="Gene3D" id="3.90.550.10">
    <property type="entry name" value="Spore Coat Polysaccharide Biosynthesis Protein SpsA, Chain A"/>
    <property type="match status" value="1"/>
</dbReference>
<dbReference type="RefSeq" id="WP_013334394.1">
    <property type="nucleotide sequence ID" value="NC_014533.1"/>
</dbReference>
<sequence length="394" mass="45175">MATAVLDLDLTNLPEKITQLDNYSRAFILIRFRQKPVGKITVPIYQGSLNIAEIRNQLLEAAGWPVWDQWLKDYLNWHETPHFTPPLATVAVCTRDRPEDIKRCLEALMNLPDDGQETIVIDNCPSTDITQKIVLENYPKVKYIREDRPGSSAARNRALKEAKHDIVAFTDDDATPDPNWLRSLVRNFDDPRVLCVTGQVMPLELENEAQEWFESYSPLGRGFKRLVFDGIEAHRYHVARIGVSANMALHKKLLETVGNFDEILGVGTPTRCGEDHDLFSRILAQGYKIVYDPTALSWHRHRRTWPEMSKTLYGYGTGVYAFWTRSLLVEGELGVLLLPMGWFLNQQLPNIIKSIFKAPNSTPLELLLAEVKGCLVGPWSYFVSRRQYKMKYQK</sequence>
<reference evidence="7" key="1">
    <citation type="journal article" date="2011" name="MBio">
        <title>Novel metabolic attributes of the genus Cyanothece, comprising a group of unicellular nitrogen-fixing Cyanobacteria.</title>
        <authorList>
            <person name="Bandyopadhyay A."/>
            <person name="Elvitigala T."/>
            <person name="Welsh E."/>
            <person name="Stockel J."/>
            <person name="Liberton M."/>
            <person name="Min H."/>
            <person name="Sherman L.A."/>
            <person name="Pakrasi H.B."/>
        </authorList>
    </citation>
    <scope>NUCLEOTIDE SEQUENCE [LARGE SCALE GENOMIC DNA]</scope>
    <source>
        <strain evidence="7">PCC 7822</strain>
        <plasmid evidence="7">Cy782201</plasmid>
    </source>
</reference>
<dbReference type="Proteomes" id="UP000008206">
    <property type="component" value="Plasmid Cy782201"/>
</dbReference>
<evidence type="ECO:0000256" key="4">
    <source>
        <dbReference type="ARBA" id="ARBA00022679"/>
    </source>
</evidence>
<dbReference type="InterPro" id="IPR029044">
    <property type="entry name" value="Nucleotide-diphossugar_trans"/>
</dbReference>
<dbReference type="Pfam" id="PF00535">
    <property type="entry name" value="Glycos_transf_2"/>
    <property type="match status" value="1"/>
</dbReference>
<dbReference type="SUPFAM" id="SSF53448">
    <property type="entry name" value="Nucleotide-diphospho-sugar transferases"/>
    <property type="match status" value="1"/>
</dbReference>
<keyword evidence="6" id="KW-0614">Plasmid</keyword>
<feature type="domain" description="Glycosyltransferase 2-like" evidence="5">
    <location>
        <begin position="89"/>
        <end position="255"/>
    </location>
</feature>
<dbReference type="AlphaFoldDB" id="E0UL14"/>
<accession>E0UL14</accession>
<keyword evidence="4 6" id="KW-0808">Transferase</keyword>
<evidence type="ECO:0000313" key="7">
    <source>
        <dbReference type="Proteomes" id="UP000008206"/>
    </source>
</evidence>
<protein>
    <submittedName>
        <fullName evidence="6">Glycosyl transferase family 2</fullName>
    </submittedName>
</protein>
<evidence type="ECO:0000259" key="5">
    <source>
        <dbReference type="Pfam" id="PF00535"/>
    </source>
</evidence>
<dbReference type="InterPro" id="IPR001173">
    <property type="entry name" value="Glyco_trans_2-like"/>
</dbReference>
<gene>
    <name evidence="6" type="ordered locus">Cyan7822_5783</name>
</gene>
<keyword evidence="3" id="KW-0328">Glycosyltransferase</keyword>
<keyword evidence="7" id="KW-1185">Reference proteome</keyword>
<comment type="similarity">
    <text evidence="2">Belongs to the glycosyltransferase 2 family.</text>
</comment>
<proteinExistence type="inferred from homology"/>
<dbReference type="EMBL" id="CP002199">
    <property type="protein sequence ID" value="ADN17644.1"/>
    <property type="molecule type" value="Genomic_DNA"/>
</dbReference>
<name>E0UL14_GLOV7</name>
<dbReference type="CAZy" id="GT2">
    <property type="family name" value="Glycosyltransferase Family 2"/>
</dbReference>
<evidence type="ECO:0000313" key="6">
    <source>
        <dbReference type="EMBL" id="ADN17644.1"/>
    </source>
</evidence>
<evidence type="ECO:0000256" key="3">
    <source>
        <dbReference type="ARBA" id="ARBA00022676"/>
    </source>
</evidence>
<organism evidence="6 7">
    <name type="scientific">Gloeothece verrucosa (strain PCC 7822)</name>
    <name type="common">Cyanothece sp. (strain PCC 7822)</name>
    <dbReference type="NCBI Taxonomy" id="497965"/>
    <lineage>
        <taxon>Bacteria</taxon>
        <taxon>Bacillati</taxon>
        <taxon>Cyanobacteriota</taxon>
        <taxon>Cyanophyceae</taxon>
        <taxon>Oscillatoriophycideae</taxon>
        <taxon>Chroococcales</taxon>
        <taxon>Aphanothecaceae</taxon>
        <taxon>Gloeothece</taxon>
        <taxon>Gloeothece verrucosa</taxon>
    </lineage>
</organism>
<evidence type="ECO:0000256" key="2">
    <source>
        <dbReference type="ARBA" id="ARBA00006739"/>
    </source>
</evidence>
<geneLocation type="plasmid" evidence="6 7">
    <name>Cy782201</name>
</geneLocation>
<dbReference type="KEGG" id="cyj:Cyan7822_5783"/>
<comment type="pathway">
    <text evidence="1">Cell wall biogenesis; cell wall polysaccharide biosynthesis.</text>
</comment>
<dbReference type="PANTHER" id="PTHR43179">
    <property type="entry name" value="RHAMNOSYLTRANSFERASE WBBL"/>
    <property type="match status" value="1"/>
</dbReference>
<dbReference type="OrthoDB" id="6116224at2"/>
<dbReference type="PANTHER" id="PTHR43179:SF12">
    <property type="entry name" value="GALACTOFURANOSYLTRANSFERASE GLFT2"/>
    <property type="match status" value="1"/>
</dbReference>
<dbReference type="GO" id="GO:0016757">
    <property type="term" value="F:glycosyltransferase activity"/>
    <property type="evidence" value="ECO:0007669"/>
    <property type="project" value="UniProtKB-KW"/>
</dbReference>
<evidence type="ECO:0000256" key="1">
    <source>
        <dbReference type="ARBA" id="ARBA00004776"/>
    </source>
</evidence>
<dbReference type="HOGENOM" id="CLU_025996_19_9_3"/>